<dbReference type="InterPro" id="IPR007395">
    <property type="entry name" value="Zn_peptidase_2"/>
</dbReference>
<dbReference type="PANTHER" id="PTHR36434">
    <property type="entry name" value="MEMBRANE PROTEASE YUGP-RELATED"/>
    <property type="match status" value="1"/>
</dbReference>
<proteinExistence type="predicted"/>
<dbReference type="RefSeq" id="WP_084053811.1">
    <property type="nucleotide sequence ID" value="NZ_FWWT01000022.1"/>
</dbReference>
<sequence>MFFPIFDPTMILLIPGILLAFYAQTKVQSTFRKYSKVSSKRNVTGAQVARAILDDQGLTNVAVEATPGQLSDHYDPRTKVVRLSNDVYHSSSLASLGVAAHEVGHAIQDDTGYLPLHFRSTLVPVTQIGSTLSFPLLLIGLLMSAPFLVKAGVYLFSAVVVFQLVTLPVEFNASNRALNILGSQRFLDNDEIKKTKKVLDAAALTYVAAALMAALNLIRLLLISGLLGRSDD</sequence>
<feature type="transmembrane region" description="Helical" evidence="1">
    <location>
        <begin position="6"/>
        <end position="23"/>
    </location>
</feature>
<organism evidence="2 3">
    <name type="scientific">Desulfonispora thiosulfatigenes DSM 11270</name>
    <dbReference type="NCBI Taxonomy" id="656914"/>
    <lineage>
        <taxon>Bacteria</taxon>
        <taxon>Bacillati</taxon>
        <taxon>Bacillota</taxon>
        <taxon>Clostridia</taxon>
        <taxon>Eubacteriales</taxon>
        <taxon>Peptococcaceae</taxon>
        <taxon>Desulfonispora</taxon>
    </lineage>
</organism>
<evidence type="ECO:0000313" key="3">
    <source>
        <dbReference type="Proteomes" id="UP000192731"/>
    </source>
</evidence>
<dbReference type="STRING" id="656914.SAMN00017405_0029"/>
<accession>A0A1W1VJ45</accession>
<evidence type="ECO:0000313" key="2">
    <source>
        <dbReference type="EMBL" id="SMB93405.1"/>
    </source>
</evidence>
<keyword evidence="3" id="KW-1185">Reference proteome</keyword>
<dbReference type="PANTHER" id="PTHR36434:SF1">
    <property type="entry name" value="MEMBRANE PROTEASE YUGP-RELATED"/>
    <property type="match status" value="1"/>
</dbReference>
<dbReference type="OrthoDB" id="9784298at2"/>
<feature type="transmembrane region" description="Helical" evidence="1">
    <location>
        <begin position="203"/>
        <end position="227"/>
    </location>
</feature>
<feature type="transmembrane region" description="Helical" evidence="1">
    <location>
        <begin position="122"/>
        <end position="145"/>
    </location>
</feature>
<evidence type="ECO:0008006" key="4">
    <source>
        <dbReference type="Google" id="ProtNLM"/>
    </source>
</evidence>
<feature type="transmembrane region" description="Helical" evidence="1">
    <location>
        <begin position="151"/>
        <end position="169"/>
    </location>
</feature>
<dbReference type="Proteomes" id="UP000192731">
    <property type="component" value="Unassembled WGS sequence"/>
</dbReference>
<reference evidence="2 3" key="1">
    <citation type="submission" date="2017-04" db="EMBL/GenBank/DDBJ databases">
        <authorList>
            <person name="Afonso C.L."/>
            <person name="Miller P.J."/>
            <person name="Scott M.A."/>
            <person name="Spackman E."/>
            <person name="Goraichik I."/>
            <person name="Dimitrov K.M."/>
            <person name="Suarez D.L."/>
            <person name="Swayne D.E."/>
        </authorList>
    </citation>
    <scope>NUCLEOTIDE SEQUENCE [LARGE SCALE GENOMIC DNA]</scope>
    <source>
        <strain evidence="2 3">DSM 11270</strain>
    </source>
</reference>
<keyword evidence="1" id="KW-1133">Transmembrane helix</keyword>
<gene>
    <name evidence="2" type="ORF">SAMN00017405_0029</name>
</gene>
<keyword evidence="1" id="KW-0812">Transmembrane</keyword>
<keyword evidence="1" id="KW-0472">Membrane</keyword>
<evidence type="ECO:0000256" key="1">
    <source>
        <dbReference type="SAM" id="Phobius"/>
    </source>
</evidence>
<dbReference type="AlphaFoldDB" id="A0A1W1VJ45"/>
<dbReference type="Pfam" id="PF04298">
    <property type="entry name" value="Zn_peptidase_2"/>
    <property type="match status" value="1"/>
</dbReference>
<protein>
    <recommendedName>
        <fullName evidence="4">Peptidase</fullName>
    </recommendedName>
</protein>
<name>A0A1W1VJ45_DESTI</name>
<dbReference type="EMBL" id="FWWT01000022">
    <property type="protein sequence ID" value="SMB93405.1"/>
    <property type="molecule type" value="Genomic_DNA"/>
</dbReference>